<dbReference type="GeneID" id="100374115"/>
<evidence type="ECO:0000256" key="1">
    <source>
        <dbReference type="SAM" id="SignalP"/>
    </source>
</evidence>
<dbReference type="InterPro" id="IPR001846">
    <property type="entry name" value="VWF_type-D"/>
</dbReference>
<evidence type="ECO:0000313" key="3">
    <source>
        <dbReference type="Proteomes" id="UP000694865"/>
    </source>
</evidence>
<dbReference type="PANTHER" id="PTHR46160:SF9">
    <property type="entry name" value="PROTEIN PRY2-RELATED"/>
    <property type="match status" value="1"/>
</dbReference>
<organism evidence="3 4">
    <name type="scientific">Saccoglossus kowalevskii</name>
    <name type="common">Acorn worm</name>
    <dbReference type="NCBI Taxonomy" id="10224"/>
    <lineage>
        <taxon>Eukaryota</taxon>
        <taxon>Metazoa</taxon>
        <taxon>Hemichordata</taxon>
        <taxon>Enteropneusta</taxon>
        <taxon>Harrimaniidae</taxon>
        <taxon>Saccoglossus</taxon>
    </lineage>
</organism>
<feature type="chain" id="PRO_5047394492" evidence="1">
    <location>
        <begin position="19"/>
        <end position="398"/>
    </location>
</feature>
<sequence>MNAFYLILLTIILSETYADRLEYGKDPGTVERHERSPFMSNYHYYDNDKDGYISCEQECGGKLLVDCNEEPGLTEVYCFIKPKFGNNKCCVSSDCHSKLGVCRVSEGKKETKVAATCPAGLSCYVKSCNGCGGTCKRNGCSKNEVPFTGKVCKCPIGETCCLNNGCAKDYPGRGICRPSDDDLNEQCRNNEKAISMGPCENNCWCCKRKRKKQNGESGDPHFTTFDGLSYEFHGPCTYKLFQDCTDKPRFAVHTEHISALGPGHNKTYVYVVWVMLPHTVIELQNTDVKVNGKSVLPMLPITVDTDVEIGLNKPKNKIVVTKPGMFSINWNGNGAIRARLDKAWYGRVCGLLGDGDGESGNDMKMLLSDGTLQLTDDINEFGYSWEVPQSCNKINTAK</sequence>
<keyword evidence="3" id="KW-1185">Reference proteome</keyword>
<reference evidence="4" key="1">
    <citation type="submission" date="2025-08" db="UniProtKB">
        <authorList>
            <consortium name="RefSeq"/>
        </authorList>
    </citation>
    <scope>IDENTIFICATION</scope>
    <source>
        <tissue evidence="4">Testes</tissue>
    </source>
</reference>
<gene>
    <name evidence="4" type="primary">LOC100374115</name>
</gene>
<dbReference type="PANTHER" id="PTHR46160">
    <property type="entry name" value="ALPHA-TECTORIN-RELATED"/>
    <property type="match status" value="1"/>
</dbReference>
<dbReference type="Pfam" id="PF00094">
    <property type="entry name" value="VWD"/>
    <property type="match status" value="1"/>
</dbReference>
<feature type="domain" description="VWFD" evidence="2">
    <location>
        <begin position="212"/>
        <end position="392"/>
    </location>
</feature>
<proteinExistence type="predicted"/>
<dbReference type="PROSITE" id="PS51233">
    <property type="entry name" value="VWFD"/>
    <property type="match status" value="1"/>
</dbReference>
<dbReference type="RefSeq" id="XP_002733742.1">
    <property type="nucleotide sequence ID" value="XM_002733696.1"/>
</dbReference>
<evidence type="ECO:0000313" key="4">
    <source>
        <dbReference type="RefSeq" id="XP_002733742.1"/>
    </source>
</evidence>
<keyword evidence="1" id="KW-0732">Signal</keyword>
<dbReference type="Proteomes" id="UP000694865">
    <property type="component" value="Unplaced"/>
</dbReference>
<accession>A0ABM0GNB6</accession>
<protein>
    <submittedName>
        <fullName evidence="4">IgGFc-binding protein-like</fullName>
    </submittedName>
</protein>
<evidence type="ECO:0000259" key="2">
    <source>
        <dbReference type="PROSITE" id="PS51233"/>
    </source>
</evidence>
<feature type="signal peptide" evidence="1">
    <location>
        <begin position="1"/>
        <end position="18"/>
    </location>
</feature>
<dbReference type="InterPro" id="IPR052749">
    <property type="entry name" value="Alpha-tectorin"/>
</dbReference>
<name>A0ABM0GNB6_SACKO</name>
<dbReference type="SMART" id="SM00216">
    <property type="entry name" value="VWD"/>
    <property type="match status" value="1"/>
</dbReference>